<sequence>MLDQERLECAQAVADFLATHPRLSLDGILFKSVQHDGGQADAGRNVVLFNKASRVEGSGRGADGGVERVSLFEFDEDGDYWFPSITLKKPEDIEPEGAMQMEADTREVALQMHLGELQVSAVKSAEYRTDDEKVRVSRPR</sequence>
<name>A0ABT1FCE3_9GAMM</name>
<accession>A0ABT1FCE3</accession>
<evidence type="ECO:0000313" key="1">
    <source>
        <dbReference type="EMBL" id="MCP1375051.1"/>
    </source>
</evidence>
<dbReference type="EMBL" id="JAMZEK010000003">
    <property type="protein sequence ID" value="MCP1375051.1"/>
    <property type="molecule type" value="Genomic_DNA"/>
</dbReference>
<keyword evidence="2" id="KW-1185">Reference proteome</keyword>
<organism evidence="1 2">
    <name type="scientific">Dyella lutea</name>
    <dbReference type="NCBI Taxonomy" id="2950441"/>
    <lineage>
        <taxon>Bacteria</taxon>
        <taxon>Pseudomonadati</taxon>
        <taxon>Pseudomonadota</taxon>
        <taxon>Gammaproteobacteria</taxon>
        <taxon>Lysobacterales</taxon>
        <taxon>Rhodanobacteraceae</taxon>
        <taxon>Dyella</taxon>
    </lineage>
</organism>
<proteinExistence type="predicted"/>
<protein>
    <submittedName>
        <fullName evidence="1">RES domain-containing protein</fullName>
    </submittedName>
</protein>
<dbReference type="Proteomes" id="UP001204615">
    <property type="component" value="Unassembled WGS sequence"/>
</dbReference>
<comment type="caution">
    <text evidence="1">The sequence shown here is derived from an EMBL/GenBank/DDBJ whole genome shotgun (WGS) entry which is preliminary data.</text>
</comment>
<gene>
    <name evidence="1" type="ORF">NC595_13440</name>
</gene>
<dbReference type="RefSeq" id="WP_253567243.1">
    <property type="nucleotide sequence ID" value="NZ_JAMZEK010000003.1"/>
</dbReference>
<reference evidence="1 2" key="1">
    <citation type="submission" date="2022-06" db="EMBL/GenBank/DDBJ databases">
        <title>Dyella sp. Sa strain:Sa Genome sequencing.</title>
        <authorList>
            <person name="Park S."/>
        </authorList>
    </citation>
    <scope>NUCLEOTIDE SEQUENCE [LARGE SCALE GENOMIC DNA]</scope>
    <source>
        <strain evidence="1 2">Sa</strain>
    </source>
</reference>
<evidence type="ECO:0000313" key="2">
    <source>
        <dbReference type="Proteomes" id="UP001204615"/>
    </source>
</evidence>